<dbReference type="OrthoDB" id="9787830at2"/>
<protein>
    <submittedName>
        <fullName evidence="3">Iron complex transport system substrate-binding protein</fullName>
    </submittedName>
</protein>
<dbReference type="InterPro" id="IPR050902">
    <property type="entry name" value="ABC_Transporter_SBP"/>
</dbReference>
<evidence type="ECO:0000259" key="2">
    <source>
        <dbReference type="PROSITE" id="PS50983"/>
    </source>
</evidence>
<reference evidence="4" key="1">
    <citation type="submission" date="2017-04" db="EMBL/GenBank/DDBJ databases">
        <authorList>
            <person name="Varghese N."/>
            <person name="Submissions S."/>
        </authorList>
    </citation>
    <scope>NUCLEOTIDE SEQUENCE [LARGE SCALE GENOMIC DNA]</scope>
    <source>
        <strain evidence="4">USBA 82</strain>
    </source>
</reference>
<sequence>MRLKLSSSKNKNLLALLVALSFMSGALGAGTIEASWKEVDHTGQEVEIPESKGGILALNPLLMEGLFALGITPLGKIDEYRIRKEGINLPSVGTQPNVDIESIYRLNPSLVIGHIRFHGNIAKTLRENGVSVYLVDPARMGDNPMLDSVMFLGRLLRSEATAQEYADRTEAIARDLRGRITSETDVRSAIILQDGNRIAAAQNATAYGSILRALGIRNIVPDGILGSNKESFVDFDIETIISSDPDVILIVASSDDQDRNRATVEKFTKNSMWMETKAVRNDMVLILPFKVNPGRGTAEELLRLTAETILGDQ</sequence>
<evidence type="ECO:0000313" key="3">
    <source>
        <dbReference type="EMBL" id="SMG43326.1"/>
    </source>
</evidence>
<proteinExistence type="predicted"/>
<dbReference type="RefSeq" id="WP_085545317.1">
    <property type="nucleotide sequence ID" value="NZ_FXBB01000033.1"/>
</dbReference>
<accession>A0A1X7KQ77</accession>
<dbReference type="Gene3D" id="3.40.50.1980">
    <property type="entry name" value="Nitrogenase molybdenum iron protein domain"/>
    <property type="match status" value="2"/>
</dbReference>
<feature type="chain" id="PRO_5012598026" evidence="1">
    <location>
        <begin position="29"/>
        <end position="313"/>
    </location>
</feature>
<evidence type="ECO:0000313" key="4">
    <source>
        <dbReference type="Proteomes" id="UP000193355"/>
    </source>
</evidence>
<organism evidence="3 4">
    <name type="scientific">Dethiosulfovibrio salsuginis</name>
    <dbReference type="NCBI Taxonomy" id="561720"/>
    <lineage>
        <taxon>Bacteria</taxon>
        <taxon>Thermotogati</taxon>
        <taxon>Synergistota</taxon>
        <taxon>Synergistia</taxon>
        <taxon>Synergistales</taxon>
        <taxon>Dethiosulfovibrionaceae</taxon>
        <taxon>Dethiosulfovibrio</taxon>
    </lineage>
</organism>
<dbReference type="PANTHER" id="PTHR30535:SF34">
    <property type="entry name" value="MOLYBDATE-BINDING PROTEIN MOLA"/>
    <property type="match status" value="1"/>
</dbReference>
<keyword evidence="1" id="KW-0732">Signal</keyword>
<evidence type="ECO:0000256" key="1">
    <source>
        <dbReference type="SAM" id="SignalP"/>
    </source>
</evidence>
<dbReference type="Proteomes" id="UP000193355">
    <property type="component" value="Unassembled WGS sequence"/>
</dbReference>
<feature type="domain" description="Fe/B12 periplasmic-binding" evidence="2">
    <location>
        <begin position="54"/>
        <end position="313"/>
    </location>
</feature>
<dbReference type="EMBL" id="FXBB01000033">
    <property type="protein sequence ID" value="SMG43326.1"/>
    <property type="molecule type" value="Genomic_DNA"/>
</dbReference>
<keyword evidence="4" id="KW-1185">Reference proteome</keyword>
<dbReference type="Pfam" id="PF01497">
    <property type="entry name" value="Peripla_BP_2"/>
    <property type="match status" value="1"/>
</dbReference>
<dbReference type="PROSITE" id="PS50983">
    <property type="entry name" value="FE_B12_PBP"/>
    <property type="match status" value="1"/>
</dbReference>
<gene>
    <name evidence="3" type="ORF">SAMN06275492_13318</name>
</gene>
<dbReference type="PANTHER" id="PTHR30535">
    <property type="entry name" value="VITAMIN B12-BINDING PROTEIN"/>
    <property type="match status" value="1"/>
</dbReference>
<dbReference type="InterPro" id="IPR002491">
    <property type="entry name" value="ABC_transptr_periplasmic_BD"/>
</dbReference>
<feature type="signal peptide" evidence="1">
    <location>
        <begin position="1"/>
        <end position="28"/>
    </location>
</feature>
<dbReference type="SUPFAM" id="SSF53807">
    <property type="entry name" value="Helical backbone' metal receptor"/>
    <property type="match status" value="1"/>
</dbReference>
<name>A0A1X7KQ77_9BACT</name>
<dbReference type="STRING" id="561720.SAMN06275492_13318"/>
<dbReference type="AlphaFoldDB" id="A0A1X7KQ77"/>